<dbReference type="OrthoDB" id="5444681at2"/>
<accession>A0A085AL35</accession>
<reference evidence="2" key="1">
    <citation type="submission" date="2014-05" db="EMBL/GenBank/DDBJ databases">
        <title>ATOL: Assembling a taxonomically balanced genome-scale reconstruction of the evolutionary history of the Enterobacteriaceae.</title>
        <authorList>
            <person name="Plunkett G. III"/>
            <person name="Neeno-Eckwall E.C."/>
            <person name="Glasner J.D."/>
            <person name="Perna N.T."/>
        </authorList>
    </citation>
    <scope>NUCLEOTIDE SEQUENCE [LARGE SCALE GENOMIC DNA]</scope>
    <source>
        <strain evidence="2">ATCC 49490</strain>
    </source>
</reference>
<proteinExistence type="predicted"/>
<dbReference type="Proteomes" id="UP000028630">
    <property type="component" value="Unassembled WGS sequence"/>
</dbReference>
<dbReference type="InterPro" id="IPR010352">
    <property type="entry name" value="DUF945"/>
</dbReference>
<sequence length="500" mass="54052">MKKSLIAAGVIVALGVVWTGGAWYTGKQLETHMTEMLAKANAQIKRTSSAAGLELVHQNYQRGLFSSQLDLVIKPVDGATQSWLKPGQTIVMKENIDHGPFPLAALKSFNLMPMMASVKTVLVNNAVTKPLFDLANGQSFVESDTRISYNGDTRSLISLKPLNREAGQEKLSLSGGEFTFDADREGNAFSLSGSVPSALIETVNEHGMRVKLTLNNLTTEGASKRASFDEYVGNQKIALDKLAISMEGVDLGQLEGLTVEGRADLAADGKTVNSQIDYTLNSLKLKNQDMGSGKLTLKVGNIDGAIWHEFNQTYNAQAQKVLQEADLANDPEGYQQEAAEALLSALPILLKAEPVITVAPLSWKNSKGEATFNLSLFLKDPAKNTQPPQALADQVDMFVKNLDTKLVIPMDMATEFMTQSASLEGYKPEDAAKLAQQQVKGLSAMGQMFHLTTEENNSITSSLQYTAGQVTLNGKKMSLEEFVGMFGGVLNLQAPDAPEE</sequence>
<protein>
    <submittedName>
        <fullName evidence="1">Putative GTP-binding protein</fullName>
    </submittedName>
</protein>
<organism evidence="1 2">
    <name type="scientific">Trabulsiella guamensis ATCC 49490</name>
    <dbReference type="NCBI Taxonomy" id="1005994"/>
    <lineage>
        <taxon>Bacteria</taxon>
        <taxon>Pseudomonadati</taxon>
        <taxon>Pseudomonadota</taxon>
        <taxon>Gammaproteobacteria</taxon>
        <taxon>Enterobacterales</taxon>
        <taxon>Enterobacteriaceae</taxon>
        <taxon>Trabulsiella</taxon>
    </lineage>
</organism>
<name>A0A085AL35_9ENTR</name>
<evidence type="ECO:0000313" key="2">
    <source>
        <dbReference type="Proteomes" id="UP000028630"/>
    </source>
</evidence>
<keyword evidence="2" id="KW-1185">Reference proteome</keyword>
<comment type="caution">
    <text evidence="1">The sequence shown here is derived from an EMBL/GenBank/DDBJ whole genome shotgun (WGS) entry which is preliminary data.</text>
</comment>
<dbReference type="RefSeq" id="WP_038154009.1">
    <property type="nucleotide sequence ID" value="NZ_JMTB01000027.1"/>
</dbReference>
<dbReference type="EMBL" id="JMTB01000027">
    <property type="protein sequence ID" value="KFC10930.1"/>
    <property type="molecule type" value="Genomic_DNA"/>
</dbReference>
<evidence type="ECO:0000313" key="1">
    <source>
        <dbReference type="EMBL" id="KFC10930.1"/>
    </source>
</evidence>
<dbReference type="AlphaFoldDB" id="A0A085AL35"/>
<dbReference type="Pfam" id="PF06097">
    <property type="entry name" value="DUF945"/>
    <property type="match status" value="1"/>
</dbReference>
<dbReference type="eggNOG" id="COG5339">
    <property type="taxonomic scope" value="Bacteria"/>
</dbReference>
<gene>
    <name evidence="1" type="primary">ydgA</name>
    <name evidence="1" type="ORF">GTGU_00506</name>
</gene>